<dbReference type="Gene3D" id="1.10.620.20">
    <property type="entry name" value="Ribonucleotide Reductase, subunit A"/>
    <property type="match status" value="1"/>
</dbReference>
<evidence type="ECO:0000313" key="3">
    <source>
        <dbReference type="Proteomes" id="UP000192441"/>
    </source>
</evidence>
<dbReference type="InterPro" id="IPR025859">
    <property type="entry name" value="AurF/CmlI"/>
</dbReference>
<reference evidence="2 3" key="1">
    <citation type="submission" date="2016-12" db="EMBL/GenBank/DDBJ databases">
        <title>The new phylogeny of genus Mycobacterium.</title>
        <authorList>
            <person name="Tortoli E."/>
            <person name="Trovato A."/>
            <person name="Cirillo D.M."/>
        </authorList>
    </citation>
    <scope>NUCLEOTIDE SEQUENCE [LARGE SCALE GENOMIC DNA]</scope>
    <source>
        <strain evidence="2 3">DSM 44624</strain>
    </source>
</reference>
<proteinExistence type="predicted"/>
<dbReference type="Proteomes" id="UP000467379">
    <property type="component" value="Chromosome"/>
</dbReference>
<dbReference type="Proteomes" id="UP000192441">
    <property type="component" value="Unassembled WGS sequence"/>
</dbReference>
<dbReference type="EMBL" id="MVHM01000010">
    <property type="protein sequence ID" value="ORA36037.1"/>
    <property type="molecule type" value="Genomic_DNA"/>
</dbReference>
<dbReference type="InterPro" id="IPR009078">
    <property type="entry name" value="Ferritin-like_SF"/>
</dbReference>
<dbReference type="AlphaFoldDB" id="A0A7I7WEN7"/>
<dbReference type="Pfam" id="PF11583">
    <property type="entry name" value="AurF"/>
    <property type="match status" value="1"/>
</dbReference>
<accession>A0A7I7WEN7</accession>
<evidence type="ECO:0000313" key="2">
    <source>
        <dbReference type="EMBL" id="ORA36037.1"/>
    </source>
</evidence>
<dbReference type="SUPFAM" id="SSF47240">
    <property type="entry name" value="Ferritin-like"/>
    <property type="match status" value="1"/>
</dbReference>
<dbReference type="EMBL" id="AP022606">
    <property type="protein sequence ID" value="BBZ14418.1"/>
    <property type="molecule type" value="Genomic_DNA"/>
</dbReference>
<sequence length="295" mass="34221">MTINAHDEVAERLIGGSLRRSFNSLVDVDWDAPQDPDLFYMPPEMISLYGTPMWEQMTHRQRVELSRQEVANLLSRAVWFENTLNQGLLMVMLHQDPTSRHVHYALTELGDETRHMVMFGRAVAAIGAKPYRLSWTEALAVQLFPLVYRGLMLWVAALCGEEFLDDAQRKYLRHPDLQPIIAQVMRIHVVEEARHIRYAREGVRRRIQRAPRWERAVAATLNGGAGFVLRRMCYDKRVYARCGLDVKEAMRQARNNELVAARHREAFAGLHDFLDENGLLNPVSRWLWRKFGFLG</sequence>
<dbReference type="RefSeq" id="WP_083132357.1">
    <property type="nucleotide sequence ID" value="NZ_AP022606.1"/>
</dbReference>
<reference evidence="1" key="3">
    <citation type="submission" date="2020-02" db="EMBL/GenBank/DDBJ databases">
        <authorList>
            <person name="Matsumoto Y."/>
            <person name="Motooka D."/>
            <person name="Nakamura S."/>
        </authorList>
    </citation>
    <scope>NUCLEOTIDE SEQUENCE</scope>
    <source>
        <strain evidence="1">JCM 12687</strain>
    </source>
</reference>
<organism evidence="2 3">
    <name type="scientific">Mycobacterium branderi</name>
    <dbReference type="NCBI Taxonomy" id="43348"/>
    <lineage>
        <taxon>Bacteria</taxon>
        <taxon>Bacillati</taxon>
        <taxon>Actinomycetota</taxon>
        <taxon>Actinomycetes</taxon>
        <taxon>Mycobacteriales</taxon>
        <taxon>Mycobacteriaceae</taxon>
        <taxon>Mycobacterium</taxon>
    </lineage>
</organism>
<dbReference type="OrthoDB" id="786532at2"/>
<protein>
    <submittedName>
        <fullName evidence="2">Aminobenzoate oxygenase</fullName>
    </submittedName>
</protein>
<gene>
    <name evidence="2" type="ORF">BST20_15815</name>
    <name evidence="1" type="ORF">MBRA_46130</name>
</gene>
<keyword evidence="4" id="KW-1185">Reference proteome</keyword>
<name>A0A7I7WEN7_9MYCO</name>
<evidence type="ECO:0000313" key="1">
    <source>
        <dbReference type="EMBL" id="BBZ14418.1"/>
    </source>
</evidence>
<dbReference type="InterPro" id="IPR012348">
    <property type="entry name" value="RNR-like"/>
</dbReference>
<dbReference type="GO" id="GO:0016491">
    <property type="term" value="F:oxidoreductase activity"/>
    <property type="evidence" value="ECO:0007669"/>
    <property type="project" value="InterPro"/>
</dbReference>
<reference evidence="1 4" key="2">
    <citation type="journal article" date="2019" name="Emerg. Microbes Infect.">
        <title>Comprehensive subspecies identification of 175 nontuberculous mycobacteria species based on 7547 genomic profiles.</title>
        <authorList>
            <person name="Matsumoto Y."/>
            <person name="Kinjo T."/>
            <person name="Motooka D."/>
            <person name="Nabeya D."/>
            <person name="Jung N."/>
            <person name="Uechi K."/>
            <person name="Horii T."/>
            <person name="Iida T."/>
            <person name="Fujita J."/>
            <person name="Nakamura S."/>
        </authorList>
    </citation>
    <scope>NUCLEOTIDE SEQUENCE [LARGE SCALE GENOMIC DNA]</scope>
    <source>
        <strain evidence="1 4">JCM 12687</strain>
    </source>
</reference>
<evidence type="ECO:0000313" key="4">
    <source>
        <dbReference type="Proteomes" id="UP000467379"/>
    </source>
</evidence>